<feature type="transmembrane region" description="Helical" evidence="1">
    <location>
        <begin position="6"/>
        <end position="27"/>
    </location>
</feature>
<reference evidence="3" key="1">
    <citation type="journal article" date="2019" name="Int. J. Syst. Evol. Microbiol.">
        <title>The Global Catalogue of Microorganisms (GCM) 10K type strain sequencing project: providing services to taxonomists for standard genome sequencing and annotation.</title>
        <authorList>
            <consortium name="The Broad Institute Genomics Platform"/>
            <consortium name="The Broad Institute Genome Sequencing Center for Infectious Disease"/>
            <person name="Wu L."/>
            <person name="Ma J."/>
        </authorList>
    </citation>
    <scope>NUCLEOTIDE SEQUENCE [LARGE SCALE GENOMIC DNA]</scope>
    <source>
        <strain evidence="3">CCUG 55608</strain>
    </source>
</reference>
<keyword evidence="1" id="KW-0472">Membrane</keyword>
<keyword evidence="3" id="KW-1185">Reference proteome</keyword>
<dbReference type="EMBL" id="JBHTLP010000011">
    <property type="protein sequence ID" value="MFD1143117.1"/>
    <property type="molecule type" value="Genomic_DNA"/>
</dbReference>
<keyword evidence="1" id="KW-0812">Transmembrane</keyword>
<accession>A0ABW3Q797</accession>
<evidence type="ECO:0000313" key="3">
    <source>
        <dbReference type="Proteomes" id="UP001597116"/>
    </source>
</evidence>
<evidence type="ECO:0000256" key="1">
    <source>
        <dbReference type="SAM" id="Phobius"/>
    </source>
</evidence>
<dbReference type="Proteomes" id="UP001597116">
    <property type="component" value="Unassembled WGS sequence"/>
</dbReference>
<evidence type="ECO:0000313" key="2">
    <source>
        <dbReference type="EMBL" id="MFD1143117.1"/>
    </source>
</evidence>
<name>A0ABW3Q797_9BACT</name>
<organism evidence="2 3">
    <name type="scientific">Larkinella insperata</name>
    <dbReference type="NCBI Taxonomy" id="332158"/>
    <lineage>
        <taxon>Bacteria</taxon>
        <taxon>Pseudomonadati</taxon>
        <taxon>Bacteroidota</taxon>
        <taxon>Cytophagia</taxon>
        <taxon>Cytophagales</taxon>
        <taxon>Spirosomataceae</taxon>
        <taxon>Larkinella</taxon>
    </lineage>
</organism>
<protein>
    <submittedName>
        <fullName evidence="2">Uncharacterized protein</fullName>
    </submittedName>
</protein>
<comment type="caution">
    <text evidence="2">The sequence shown here is derived from an EMBL/GenBank/DDBJ whole genome shotgun (WGS) entry which is preliminary data.</text>
</comment>
<dbReference type="RefSeq" id="WP_265990989.1">
    <property type="nucleotide sequence ID" value="NZ_CP110973.1"/>
</dbReference>
<proteinExistence type="predicted"/>
<sequence length="153" mass="16657">MKNTLFRYVNLLMACIVLLSSTGIGLIEHTCQMRGKKVSLAIQPETKAGCPVHSKKTFAVSKSASIGPVVKRTDCCKEEQRYENVDFSSSITQLVAKFLQSIAEVAGMGAVALVSWLIHDLLPAETDAAAIRIDSPPLPYGRDLLSFVQSFLL</sequence>
<keyword evidence="1" id="KW-1133">Transmembrane helix</keyword>
<gene>
    <name evidence="2" type="ORF">ACFQ4C_18465</name>
</gene>